<protein>
    <recommendedName>
        <fullName evidence="4">Mediator of RNA polymerase II transcription subunit 20</fullName>
    </recommendedName>
    <alternativeName>
        <fullName evidence="4">Mediator complex subunit 20</fullName>
    </alternativeName>
</protein>
<evidence type="ECO:0000313" key="5">
    <source>
        <dbReference type="EMBL" id="KAK5080425.1"/>
    </source>
</evidence>
<reference evidence="5 6" key="1">
    <citation type="submission" date="2023-08" db="EMBL/GenBank/DDBJ databases">
        <title>Black Yeasts Isolated from many extreme environments.</title>
        <authorList>
            <person name="Coleine C."/>
            <person name="Stajich J.E."/>
            <person name="Selbmann L."/>
        </authorList>
    </citation>
    <scope>NUCLEOTIDE SEQUENCE [LARGE SCALE GENOMIC DNA]</scope>
    <source>
        <strain evidence="5 6">CCFEE 5885</strain>
    </source>
</reference>
<dbReference type="InterPro" id="IPR013921">
    <property type="entry name" value="Mediator_Med20"/>
</dbReference>
<comment type="subunit">
    <text evidence="4">Component of the Mediator complex.</text>
</comment>
<keyword evidence="4" id="KW-0010">Activator</keyword>
<dbReference type="Pfam" id="PF08612">
    <property type="entry name" value="Med20"/>
    <property type="match status" value="1"/>
</dbReference>
<sequence length="238" mass="26167">MPIAGVCLLSPATGGVSISAKLISHLSRRYPTQEHEPFHLEHRLFSDTSSQLPGSDVKQRSFTHVLNFSHDPQHAFVSSTKAGNSDKSSIVTIPASSASSFTGLIATKLQPAWYGRQMLSVENGVCVSIEEKGIVVCIGDPRTSPGSQGAGALRGTVVELFRREDVTSHSNDYTQEEAEEDQDWVRDALEDLFRGTDVAFNAKIFTDRTKPRRLDGTSGAEKEPDWNLAKLYMAVFRR</sequence>
<evidence type="ECO:0000313" key="6">
    <source>
        <dbReference type="Proteomes" id="UP001345013"/>
    </source>
</evidence>
<comment type="subcellular location">
    <subcellularLocation>
        <location evidence="1 4">Nucleus</location>
    </subcellularLocation>
</comment>
<organism evidence="5 6">
    <name type="scientific">Lithohypha guttulata</name>
    <dbReference type="NCBI Taxonomy" id="1690604"/>
    <lineage>
        <taxon>Eukaryota</taxon>
        <taxon>Fungi</taxon>
        <taxon>Dikarya</taxon>
        <taxon>Ascomycota</taxon>
        <taxon>Pezizomycotina</taxon>
        <taxon>Eurotiomycetes</taxon>
        <taxon>Chaetothyriomycetidae</taxon>
        <taxon>Chaetothyriales</taxon>
        <taxon>Trichomeriaceae</taxon>
        <taxon>Lithohypha</taxon>
    </lineage>
</organism>
<name>A0ABR0K1L2_9EURO</name>
<keyword evidence="4" id="KW-0804">Transcription</keyword>
<dbReference type="Proteomes" id="UP001345013">
    <property type="component" value="Unassembled WGS sequence"/>
</dbReference>
<comment type="function">
    <text evidence="4">Component of the Mediator complex, a coactivator involved in the regulated transcription of nearly all RNA polymerase II-dependent genes. Mediator functions as a bridge to convey information from gene-specific regulatory proteins to the basal RNA polymerase II transcription machinery. Mediator is recruited to promoters by direct interactions with regulatory proteins and serves as a scaffold for the assembly of a functional preinitiation complex with RNA polymerase II and the general transcription factors.</text>
</comment>
<dbReference type="EMBL" id="JAVRRG010000150">
    <property type="protein sequence ID" value="KAK5080425.1"/>
    <property type="molecule type" value="Genomic_DNA"/>
</dbReference>
<evidence type="ECO:0000256" key="2">
    <source>
        <dbReference type="ARBA" id="ARBA00010743"/>
    </source>
</evidence>
<accession>A0ABR0K1L2</accession>
<comment type="caution">
    <text evidence="5">The sequence shown here is derived from an EMBL/GenBank/DDBJ whole genome shotgun (WGS) entry which is preliminary data.</text>
</comment>
<keyword evidence="3 4" id="KW-0539">Nucleus</keyword>
<proteinExistence type="inferred from homology"/>
<evidence type="ECO:0000256" key="4">
    <source>
        <dbReference type="RuleBase" id="RU364152"/>
    </source>
</evidence>
<evidence type="ECO:0000256" key="3">
    <source>
        <dbReference type="ARBA" id="ARBA00023242"/>
    </source>
</evidence>
<keyword evidence="6" id="KW-1185">Reference proteome</keyword>
<comment type="similarity">
    <text evidence="2 4">Belongs to the Mediator complex subunit 20 family.</text>
</comment>
<evidence type="ECO:0000256" key="1">
    <source>
        <dbReference type="ARBA" id="ARBA00004123"/>
    </source>
</evidence>
<gene>
    <name evidence="4" type="primary">MED20</name>
    <name evidence="5" type="ORF">LTR24_008519</name>
</gene>
<keyword evidence="4" id="KW-0805">Transcription regulation</keyword>